<reference evidence="2" key="1">
    <citation type="submission" date="2021-01" db="EMBL/GenBank/DDBJ databases">
        <authorList>
            <person name="Corre E."/>
            <person name="Pelletier E."/>
            <person name="Niang G."/>
            <person name="Scheremetjew M."/>
            <person name="Finn R."/>
            <person name="Kale V."/>
            <person name="Holt S."/>
            <person name="Cochrane G."/>
            <person name="Meng A."/>
            <person name="Brown T."/>
            <person name="Cohen L."/>
        </authorList>
    </citation>
    <scope>NUCLEOTIDE SEQUENCE</scope>
    <source>
        <strain evidence="2">CCMP3105</strain>
    </source>
</reference>
<organism evidence="2">
    <name type="scientific">Alexandrium monilatum</name>
    <dbReference type="NCBI Taxonomy" id="311494"/>
    <lineage>
        <taxon>Eukaryota</taxon>
        <taxon>Sar</taxon>
        <taxon>Alveolata</taxon>
        <taxon>Dinophyceae</taxon>
        <taxon>Gonyaulacales</taxon>
        <taxon>Pyrocystaceae</taxon>
        <taxon>Alexandrium</taxon>
    </lineage>
</organism>
<name>A0A7S4R0J2_9DINO</name>
<dbReference type="EMBL" id="HBNR01041076">
    <property type="protein sequence ID" value="CAE4599875.1"/>
    <property type="molecule type" value="Transcribed_RNA"/>
</dbReference>
<dbReference type="GO" id="GO:0000076">
    <property type="term" value="P:DNA replication checkpoint signaling"/>
    <property type="evidence" value="ECO:0007669"/>
    <property type="project" value="TreeGrafter"/>
</dbReference>
<feature type="region of interest" description="Disordered" evidence="1">
    <location>
        <begin position="321"/>
        <end position="464"/>
    </location>
</feature>
<feature type="compositionally biased region" description="Low complexity" evidence="1">
    <location>
        <begin position="435"/>
        <end position="447"/>
    </location>
</feature>
<sequence length="591" mass="61502">MESLQDAPAFELSGPALRIFQRAVACLAKMGRDAAVILRADELVLHGADDSHSAAMQFAFRKRFFRTTPASVSLPGSAPMREANVVVGARQLLVALKGAQQRTGQAESLSVGLSRPVAAGRRSHAGDQQQRLVLEFTARFGGKVRHRVPLLESMPFLPGEPNAGPHSAALSPSLLARVLDHCAPMARGSGSCEEVTLSAVRGEGLRVQSHDLMNGGGSAGQAHRTEVLIQRSDLEASSLDGKGGEVIFSGRGLRDFARSADACARDLEVLGLADGSALLELRFGAEGGSVACRMAAVADGVVRTLQDFSAVLIIATRSFGDEAGTEGGSTAPATLQGTVQATPGGRRPQPRQGSTKKRAVALPPAAPAEIFDAFPDHSGQIPRTQASTAPTQARQPWQAPAAWSTGAETQPTQPAQPAAMPPPQQLPPQQPPQLLPQHAPQRQAPPVVARPPPDAVLGAPTQPAWGAAPRAAAPALAVTPQVDSLPPTAPAPMPPMHMAATQPGEVFQAPPPAPAPAAVGSAWWQGGQAPPAEVLAGRVAAAPMLASQLAKALQVPDNSDDELIGADPDEVAFARGVQEESVDWFDVERLW</sequence>
<dbReference type="PANTHER" id="PTHR15237">
    <property type="entry name" value="DNA REPAIR PROTEIN RAD9"/>
    <property type="match status" value="1"/>
</dbReference>
<accession>A0A7S4R0J2</accession>
<evidence type="ECO:0000313" key="2">
    <source>
        <dbReference type="EMBL" id="CAE4599875.1"/>
    </source>
</evidence>
<dbReference type="PANTHER" id="PTHR15237:SF0">
    <property type="entry name" value="CELL CYCLE CHECKPOINT CONTROL PROTEIN"/>
    <property type="match status" value="1"/>
</dbReference>
<dbReference type="GO" id="GO:0031573">
    <property type="term" value="P:mitotic intra-S DNA damage checkpoint signaling"/>
    <property type="evidence" value="ECO:0007669"/>
    <property type="project" value="TreeGrafter"/>
</dbReference>
<feature type="compositionally biased region" description="Pro residues" evidence="1">
    <location>
        <begin position="419"/>
        <end position="434"/>
    </location>
</feature>
<feature type="compositionally biased region" description="Polar residues" evidence="1">
    <location>
        <begin position="331"/>
        <end position="341"/>
    </location>
</feature>
<feature type="compositionally biased region" description="Low complexity" evidence="1">
    <location>
        <begin position="388"/>
        <end position="403"/>
    </location>
</feature>
<dbReference type="GO" id="GO:0030896">
    <property type="term" value="C:checkpoint clamp complex"/>
    <property type="evidence" value="ECO:0007669"/>
    <property type="project" value="InterPro"/>
</dbReference>
<evidence type="ECO:0000256" key="1">
    <source>
        <dbReference type="SAM" id="MobiDB-lite"/>
    </source>
</evidence>
<protein>
    <recommendedName>
        <fullName evidence="3">Checkpoint protein</fullName>
    </recommendedName>
</protein>
<evidence type="ECO:0008006" key="3">
    <source>
        <dbReference type="Google" id="ProtNLM"/>
    </source>
</evidence>
<gene>
    <name evidence="2" type="ORF">AMON00008_LOCUS28490</name>
</gene>
<proteinExistence type="predicted"/>
<dbReference type="Gene3D" id="3.70.10.10">
    <property type="match status" value="1"/>
</dbReference>
<dbReference type="Pfam" id="PF04139">
    <property type="entry name" value="Rad9"/>
    <property type="match status" value="1"/>
</dbReference>
<dbReference type="GO" id="GO:0071479">
    <property type="term" value="P:cellular response to ionizing radiation"/>
    <property type="evidence" value="ECO:0007669"/>
    <property type="project" value="TreeGrafter"/>
</dbReference>
<dbReference type="AlphaFoldDB" id="A0A7S4R0J2"/>
<dbReference type="InterPro" id="IPR007268">
    <property type="entry name" value="Rad9/Ddc1"/>
</dbReference>
<dbReference type="GO" id="GO:0006281">
    <property type="term" value="P:DNA repair"/>
    <property type="evidence" value="ECO:0007669"/>
    <property type="project" value="TreeGrafter"/>
</dbReference>